<dbReference type="SUPFAM" id="SSF56112">
    <property type="entry name" value="Protein kinase-like (PK-like)"/>
    <property type="match status" value="1"/>
</dbReference>
<dbReference type="GO" id="GO:0004674">
    <property type="term" value="F:protein serine/threonine kinase activity"/>
    <property type="evidence" value="ECO:0007669"/>
    <property type="project" value="UniProtKB-EC"/>
</dbReference>
<dbReference type="HOGENOM" id="CLU_019279_2_0_1"/>
<name>U1I176_ENDPU</name>
<dbReference type="PROSITE" id="PS50011">
    <property type="entry name" value="PROTEIN_KINASE_DOM"/>
    <property type="match status" value="1"/>
</dbReference>
<evidence type="ECO:0000313" key="4">
    <source>
        <dbReference type="Proteomes" id="UP000019373"/>
    </source>
</evidence>
<dbReference type="EMBL" id="KE720802">
    <property type="protein sequence ID" value="ERF75629.1"/>
    <property type="molecule type" value="Genomic_DNA"/>
</dbReference>
<evidence type="ECO:0000313" key="3">
    <source>
        <dbReference type="EMBL" id="ERF75629.1"/>
    </source>
</evidence>
<dbReference type="SMART" id="SM00220">
    <property type="entry name" value="S_TKc"/>
    <property type="match status" value="1"/>
</dbReference>
<dbReference type="InterPro" id="IPR000719">
    <property type="entry name" value="Prot_kinase_dom"/>
</dbReference>
<keyword evidence="4" id="KW-1185">Reference proteome</keyword>
<dbReference type="GO" id="GO:0005524">
    <property type="term" value="F:ATP binding"/>
    <property type="evidence" value="ECO:0007669"/>
    <property type="project" value="InterPro"/>
</dbReference>
<dbReference type="CDD" id="cd14016">
    <property type="entry name" value="STKc_CK1"/>
    <property type="match status" value="1"/>
</dbReference>
<organism evidence="3 4">
    <name type="scientific">Endocarpon pusillum (strain Z07020 / HMAS-L-300199)</name>
    <name type="common">Lichen-forming fungus</name>
    <dbReference type="NCBI Taxonomy" id="1263415"/>
    <lineage>
        <taxon>Eukaryota</taxon>
        <taxon>Fungi</taxon>
        <taxon>Dikarya</taxon>
        <taxon>Ascomycota</taxon>
        <taxon>Pezizomycotina</taxon>
        <taxon>Eurotiomycetes</taxon>
        <taxon>Chaetothyriomycetidae</taxon>
        <taxon>Verrucariales</taxon>
        <taxon>Verrucariaceae</taxon>
        <taxon>Endocarpon</taxon>
    </lineage>
</organism>
<evidence type="ECO:0000256" key="1">
    <source>
        <dbReference type="ARBA" id="ARBA00012513"/>
    </source>
</evidence>
<gene>
    <name evidence="3" type="ORF">EPUS_04609</name>
</gene>
<dbReference type="PANTHER" id="PTHR11909">
    <property type="entry name" value="CASEIN KINASE-RELATED"/>
    <property type="match status" value="1"/>
</dbReference>
<dbReference type="PROSITE" id="PS00108">
    <property type="entry name" value="PROTEIN_KINASE_ST"/>
    <property type="match status" value="1"/>
</dbReference>
<dbReference type="RefSeq" id="XP_007787075.1">
    <property type="nucleotide sequence ID" value="XM_007788885.1"/>
</dbReference>
<evidence type="ECO:0000259" key="2">
    <source>
        <dbReference type="PROSITE" id="PS50011"/>
    </source>
</evidence>
<dbReference type="EC" id="2.7.11.1" evidence="1"/>
<feature type="domain" description="Protein kinase" evidence="2">
    <location>
        <begin position="1"/>
        <end position="266"/>
    </location>
</feature>
<protein>
    <recommendedName>
        <fullName evidence="1">non-specific serine/threonine protein kinase</fullName>
        <ecNumber evidence="1">2.7.11.1</ecNumber>
    </recommendedName>
</protein>
<proteinExistence type="predicted"/>
<dbReference type="GeneID" id="19239564"/>
<dbReference type="InterPro" id="IPR011009">
    <property type="entry name" value="Kinase-like_dom_sf"/>
</dbReference>
<sequence>MKNLPLLETHGVQATDVETGEDVAVKLEHVSTDPNFLELEAGLYRSLSGGAGIPHVHAYHTECEYDAMVFDLLGPSLEDLFNFCGRHFSLKTVLMLADQLLYRLGYLHSKAIIHRDVKPENFLMGTGKQGNRVYVTDLGLATERIAAQVDTKDREAQKSQLIGSARYASVNGHLGIVQHRCDDLESLGYMLLYFLRGSLPWDHLKTADYTQLKELILERKRTIGLEDLCEGLPWEFAAYFRHIRSLGFDDKPNYSYLRKIFRNLFVREGFAHDYKVLQGAEAFNEANVSNGHMTAG</sequence>
<dbReference type="InterPro" id="IPR008271">
    <property type="entry name" value="Ser/Thr_kinase_AS"/>
</dbReference>
<dbReference type="AlphaFoldDB" id="U1I176"/>
<reference evidence="4" key="1">
    <citation type="journal article" date="2014" name="BMC Genomics">
        <title>Genome characteristics reveal the impact of lichenization on lichen-forming fungus Endocarpon pusillum Hedwig (Verrucariales, Ascomycota).</title>
        <authorList>
            <person name="Wang Y.-Y."/>
            <person name="Liu B."/>
            <person name="Zhang X.-Y."/>
            <person name="Zhou Q.-M."/>
            <person name="Zhang T."/>
            <person name="Li H."/>
            <person name="Yu Y.-F."/>
            <person name="Zhang X.-L."/>
            <person name="Hao X.-Y."/>
            <person name="Wang M."/>
            <person name="Wang L."/>
            <person name="Wei J.-C."/>
        </authorList>
    </citation>
    <scope>NUCLEOTIDE SEQUENCE [LARGE SCALE GENOMIC DNA]</scope>
    <source>
        <strain evidence="4">Z07020 / HMAS-L-300199</strain>
    </source>
</reference>
<dbReference type="eggNOG" id="KOG1164">
    <property type="taxonomic scope" value="Eukaryota"/>
</dbReference>
<dbReference type="Pfam" id="PF00069">
    <property type="entry name" value="Pkinase"/>
    <property type="match status" value="1"/>
</dbReference>
<dbReference type="OrthoDB" id="5800476at2759"/>
<dbReference type="InterPro" id="IPR050235">
    <property type="entry name" value="CK1_Ser-Thr_kinase"/>
</dbReference>
<dbReference type="OMA" id="HTECEYD"/>
<dbReference type="Gene3D" id="1.10.510.10">
    <property type="entry name" value="Transferase(Phosphotransferase) domain 1"/>
    <property type="match status" value="1"/>
</dbReference>
<accession>U1I176</accession>
<dbReference type="Proteomes" id="UP000019373">
    <property type="component" value="Unassembled WGS sequence"/>
</dbReference>